<name>A0A381S3R6_9ZZZZ</name>
<evidence type="ECO:0000256" key="1">
    <source>
        <dbReference type="SAM" id="Phobius"/>
    </source>
</evidence>
<dbReference type="AlphaFoldDB" id="A0A381S3R6"/>
<gene>
    <name evidence="2" type="ORF">METZ01_LOCUS51590</name>
</gene>
<protein>
    <recommendedName>
        <fullName evidence="3">LPS export ABC transporter periplasmic protein LptC</fullName>
    </recommendedName>
</protein>
<organism evidence="2">
    <name type="scientific">marine metagenome</name>
    <dbReference type="NCBI Taxonomy" id="408172"/>
    <lineage>
        <taxon>unclassified sequences</taxon>
        <taxon>metagenomes</taxon>
        <taxon>ecological metagenomes</taxon>
    </lineage>
</organism>
<dbReference type="GO" id="GO:0015221">
    <property type="term" value="F:lipopolysaccharide transmembrane transporter activity"/>
    <property type="evidence" value="ECO:0007669"/>
    <property type="project" value="InterPro"/>
</dbReference>
<reference evidence="2" key="1">
    <citation type="submission" date="2018-05" db="EMBL/GenBank/DDBJ databases">
        <authorList>
            <person name="Lanie J.A."/>
            <person name="Ng W.-L."/>
            <person name="Kazmierczak K.M."/>
            <person name="Andrzejewski T.M."/>
            <person name="Davidsen T.M."/>
            <person name="Wayne K.J."/>
            <person name="Tettelin H."/>
            <person name="Glass J.I."/>
            <person name="Rusch D."/>
            <person name="Podicherti R."/>
            <person name="Tsui H.-C.T."/>
            <person name="Winkler M.E."/>
        </authorList>
    </citation>
    <scope>NUCLEOTIDE SEQUENCE</scope>
</reference>
<proteinExistence type="predicted"/>
<feature type="transmembrane region" description="Helical" evidence="1">
    <location>
        <begin position="6"/>
        <end position="23"/>
    </location>
</feature>
<dbReference type="Pfam" id="PF06835">
    <property type="entry name" value="LptC"/>
    <property type="match status" value="1"/>
</dbReference>
<dbReference type="NCBIfam" id="TIGR04409">
    <property type="entry name" value="LptC_YrbK"/>
    <property type="match status" value="1"/>
</dbReference>
<dbReference type="InterPro" id="IPR010664">
    <property type="entry name" value="LipoPS_assembly_LptC-rel"/>
</dbReference>
<keyword evidence="1" id="KW-1133">Transmembrane helix</keyword>
<dbReference type="EMBL" id="UINC01002634">
    <property type="protein sequence ID" value="SUZ98736.1"/>
    <property type="molecule type" value="Genomic_DNA"/>
</dbReference>
<dbReference type="InterPro" id="IPR026265">
    <property type="entry name" value="LptC"/>
</dbReference>
<dbReference type="Gene3D" id="2.60.450.10">
    <property type="entry name" value="Lipopolysaccharide (LPS) transport protein A like domain"/>
    <property type="match status" value="1"/>
</dbReference>
<keyword evidence="1" id="KW-0472">Membrane</keyword>
<feature type="non-terminal residue" evidence="2">
    <location>
        <position position="1"/>
    </location>
</feature>
<sequence>VKRVSFLLFGFIFIGLYLFIYDPNSSFKEQEIKQTQFFSVIKPIWKIQIQNTKDSYELNSLKALQEENKEVFLLDEPIFKTYRDNKSKSSASSVSAVFDLGNELLIMTNNVHLTISEKNEKIDLFTKKLNFDFKKGSITSKNEIELKNSFLKLEGKGFELNQDKNGQSELTLTEVYFMQDNDTGNNLFGKADLIFYKSSSDIFTMIGSAQIKDEFSVINAEEIEFNFKTKNIVSSKKSKITKS</sequence>
<dbReference type="GO" id="GO:0005886">
    <property type="term" value="C:plasma membrane"/>
    <property type="evidence" value="ECO:0007669"/>
    <property type="project" value="InterPro"/>
</dbReference>
<evidence type="ECO:0000313" key="2">
    <source>
        <dbReference type="EMBL" id="SUZ98736.1"/>
    </source>
</evidence>
<accession>A0A381S3R6</accession>
<evidence type="ECO:0008006" key="3">
    <source>
        <dbReference type="Google" id="ProtNLM"/>
    </source>
</evidence>
<keyword evidence="1" id="KW-0812">Transmembrane</keyword>